<keyword evidence="5" id="KW-0832">Ubl conjugation</keyword>
<protein>
    <recommendedName>
        <fullName evidence="8">Ubiquitin-conjugating enzyme E2 U</fullName>
    </recommendedName>
    <alternativeName>
        <fullName evidence="9">E2 ubiquitin-conjugating enzyme U</fullName>
    </alternativeName>
    <alternativeName>
        <fullName evidence="11">Ubiquitin carrier protein U</fullName>
    </alternativeName>
    <alternativeName>
        <fullName evidence="10">Ubiquitin-protein ligase U</fullName>
    </alternativeName>
</protein>
<reference evidence="17" key="2">
    <citation type="submission" date="2025-08" db="UniProtKB">
        <authorList>
            <consortium name="Ensembl"/>
        </authorList>
    </citation>
    <scope>IDENTIFICATION</scope>
</reference>
<comment type="function">
    <text evidence="7">Catalyzes the covalent attachment of ubiquitin to other proteins.</text>
</comment>
<evidence type="ECO:0000256" key="5">
    <source>
        <dbReference type="ARBA" id="ARBA00022843"/>
    </source>
</evidence>
<evidence type="ECO:0000256" key="10">
    <source>
        <dbReference type="ARBA" id="ARBA00077510"/>
    </source>
</evidence>
<evidence type="ECO:0000256" key="4">
    <source>
        <dbReference type="ARBA" id="ARBA00022840"/>
    </source>
</evidence>
<feature type="compositionally biased region" description="Gly residues" evidence="15">
    <location>
        <begin position="16"/>
        <end position="25"/>
    </location>
</feature>
<dbReference type="GO" id="GO:0016740">
    <property type="term" value="F:transferase activity"/>
    <property type="evidence" value="ECO:0007669"/>
    <property type="project" value="UniProtKB-KW"/>
</dbReference>
<dbReference type="InterPro" id="IPR016135">
    <property type="entry name" value="UBQ-conjugating_enzyme/RWD"/>
</dbReference>
<dbReference type="Pfam" id="PF00179">
    <property type="entry name" value="UQ_con"/>
    <property type="match status" value="1"/>
</dbReference>
<evidence type="ECO:0000256" key="11">
    <source>
        <dbReference type="ARBA" id="ARBA00082135"/>
    </source>
</evidence>
<dbReference type="InterPro" id="IPR000608">
    <property type="entry name" value="UBC"/>
</dbReference>
<keyword evidence="2 13" id="KW-0547">Nucleotide-binding</keyword>
<feature type="coiled-coil region" evidence="14">
    <location>
        <begin position="85"/>
        <end position="112"/>
    </location>
</feature>
<evidence type="ECO:0000256" key="9">
    <source>
        <dbReference type="ARBA" id="ARBA00076315"/>
    </source>
</evidence>
<dbReference type="Ensembl" id="ENSCHIT00010008808.1">
    <property type="protein sequence ID" value="ENSCHIP00010006367.1"/>
    <property type="gene ID" value="ENSCHIG00010004535.1"/>
</dbReference>
<organism evidence="17">
    <name type="scientific">Capra hircus</name>
    <name type="common">Goat</name>
    <dbReference type="NCBI Taxonomy" id="9925"/>
    <lineage>
        <taxon>Eukaryota</taxon>
        <taxon>Metazoa</taxon>
        <taxon>Chordata</taxon>
        <taxon>Craniata</taxon>
        <taxon>Vertebrata</taxon>
        <taxon>Euteleostomi</taxon>
        <taxon>Mammalia</taxon>
        <taxon>Eutheria</taxon>
        <taxon>Laurasiatheria</taxon>
        <taxon>Artiodactyla</taxon>
        <taxon>Ruminantia</taxon>
        <taxon>Pecora</taxon>
        <taxon>Bovidae</taxon>
        <taxon>Caprinae</taxon>
        <taxon>Capra</taxon>
    </lineage>
</organism>
<evidence type="ECO:0000259" key="16">
    <source>
        <dbReference type="PROSITE" id="PS50127"/>
    </source>
</evidence>
<reference evidence="17" key="1">
    <citation type="submission" date="2019-03" db="EMBL/GenBank/DDBJ databases">
        <title>Genome sequencing and reference-guided assembly of Black Bengal Goat (Capra hircus).</title>
        <authorList>
            <person name="Siddiki A.Z."/>
            <person name="Baten A."/>
            <person name="Billah M."/>
            <person name="Alam M.A.U."/>
            <person name="Shawrob K.S.M."/>
            <person name="Saha S."/>
            <person name="Chowdhury M."/>
            <person name="Rahman A.H."/>
            <person name="Stear M."/>
            <person name="Miah G."/>
            <person name="Das G.B."/>
            <person name="Hossain M.M."/>
            <person name="Kumkum M."/>
            <person name="Islam M.S."/>
            <person name="Mollah A.M."/>
            <person name="Ahsan A."/>
            <person name="Tusar F."/>
            <person name="Khan M.K.I."/>
        </authorList>
    </citation>
    <scope>NUCLEOTIDE SEQUENCE [LARGE SCALE GENOMIC DNA]</scope>
</reference>
<proteinExistence type="inferred from homology"/>
<evidence type="ECO:0000256" key="1">
    <source>
        <dbReference type="ARBA" id="ARBA00022679"/>
    </source>
</evidence>
<accession>A0A8C2NNP8</accession>
<evidence type="ECO:0000256" key="14">
    <source>
        <dbReference type="SAM" id="Coils"/>
    </source>
</evidence>
<keyword evidence="4 13" id="KW-0067">ATP-binding</keyword>
<dbReference type="InterPro" id="IPR050113">
    <property type="entry name" value="Ub_conjugating_enzyme"/>
</dbReference>
<dbReference type="InterPro" id="IPR023313">
    <property type="entry name" value="UBQ-conjugating_AS"/>
</dbReference>
<dbReference type="PROSITE" id="PS00183">
    <property type="entry name" value="UBC_1"/>
    <property type="match status" value="1"/>
</dbReference>
<dbReference type="GO" id="GO:0005524">
    <property type="term" value="F:ATP binding"/>
    <property type="evidence" value="ECO:0007669"/>
    <property type="project" value="UniProtKB-UniRule"/>
</dbReference>
<dbReference type="SUPFAM" id="SSF54495">
    <property type="entry name" value="UBC-like"/>
    <property type="match status" value="1"/>
</dbReference>
<feature type="region of interest" description="Disordered" evidence="15">
    <location>
        <begin position="1"/>
        <end position="34"/>
    </location>
</feature>
<evidence type="ECO:0000256" key="6">
    <source>
        <dbReference type="ARBA" id="ARBA00043952"/>
    </source>
</evidence>
<dbReference type="Gene3D" id="3.10.110.10">
    <property type="entry name" value="Ubiquitin Conjugating Enzyme"/>
    <property type="match status" value="1"/>
</dbReference>
<evidence type="ECO:0000256" key="2">
    <source>
        <dbReference type="ARBA" id="ARBA00022741"/>
    </source>
</evidence>
<dbReference type="FunFam" id="3.10.110.10:FF:000067">
    <property type="entry name" value="ubiquitin-conjugating enzyme E2 U isoform X1"/>
    <property type="match status" value="1"/>
</dbReference>
<keyword evidence="3 13" id="KW-0833">Ubl conjugation pathway</keyword>
<dbReference type="PROSITE" id="PS50127">
    <property type="entry name" value="UBC_2"/>
    <property type="match status" value="1"/>
</dbReference>
<feature type="domain" description="UBC core" evidence="16">
    <location>
        <begin position="97"/>
        <end position="249"/>
    </location>
</feature>
<sequence>MEGRGQWATTQHVLAGGHGHPGMGPSGSWEVVDGSPDSIKEALQVLSSCLPNKAACAAAGTVGWPSLIALKANMDRALHHACCTSARVSEMKEELEQRLHTLKQEMPGLEEPSALNYEGITAFPISEDMMQWDVDIEGLQNTIWHGAFFQLRINFTSEYNFVPPVVKFRTIPFHPNVDPHSGKPCIDFLDSPRKWNRSYTLSSILLTLQVMLSNPVLENPVNLEAAHILMKDETLYRLIILRLFHRPLPSKDDGSESPKEQDKLNRSIKSVSFSDYYKTWSGIATSKATEYYRTPFLKDPNFIKQYYNWRKDDLKHTKEWSLRYIAAISRIARENIKPQKANYQTERSYVCIPPIQTSPDSQTETDIVLLCDTSHIQGELVFCH</sequence>
<dbReference type="SMART" id="SM00212">
    <property type="entry name" value="UBCc"/>
    <property type="match status" value="1"/>
</dbReference>
<evidence type="ECO:0000256" key="13">
    <source>
        <dbReference type="RuleBase" id="RU362109"/>
    </source>
</evidence>
<comment type="pathway">
    <text evidence="6">Protein modification.</text>
</comment>
<feature type="active site" description="Glycyl thioester intermediate" evidence="12">
    <location>
        <position position="185"/>
    </location>
</feature>
<comment type="similarity">
    <text evidence="13">Belongs to the ubiquitin-conjugating enzyme family.</text>
</comment>
<evidence type="ECO:0000256" key="15">
    <source>
        <dbReference type="SAM" id="MobiDB-lite"/>
    </source>
</evidence>
<evidence type="ECO:0000313" key="17">
    <source>
        <dbReference type="Ensembl" id="ENSCHIP00010006367.1"/>
    </source>
</evidence>
<evidence type="ECO:0000256" key="7">
    <source>
        <dbReference type="ARBA" id="ARBA00053619"/>
    </source>
</evidence>
<dbReference type="CDD" id="cd23806">
    <property type="entry name" value="UBCc_UBE2U"/>
    <property type="match status" value="1"/>
</dbReference>
<evidence type="ECO:0000256" key="3">
    <source>
        <dbReference type="ARBA" id="ARBA00022786"/>
    </source>
</evidence>
<evidence type="ECO:0000256" key="12">
    <source>
        <dbReference type="PROSITE-ProRule" id="PRU10133"/>
    </source>
</evidence>
<name>A0A8C2NNP8_CAPHI</name>
<dbReference type="PANTHER" id="PTHR24067">
    <property type="entry name" value="UBIQUITIN-CONJUGATING ENZYME E2"/>
    <property type="match status" value="1"/>
</dbReference>
<dbReference type="AlphaFoldDB" id="A0A8C2NNP8"/>
<keyword evidence="14" id="KW-0175">Coiled coil</keyword>
<evidence type="ECO:0000256" key="8">
    <source>
        <dbReference type="ARBA" id="ARBA00072443"/>
    </source>
</evidence>
<keyword evidence="1" id="KW-0808">Transferase</keyword>